<keyword evidence="4" id="KW-1185">Reference proteome</keyword>
<evidence type="ECO:0000256" key="1">
    <source>
        <dbReference type="SAM" id="Phobius"/>
    </source>
</evidence>
<gene>
    <name evidence="3" type="ORF">HEQ75_17315</name>
</gene>
<sequence>MRRLAALAWLLLVAPVLAQAQAPAPPQAIPPPPVLAAELSLNRIEVTTAFSGAEILVFGATERLIGEAGDQVVVLATGPETSMMVRQKVNVLGFWVNGASARFNRVPSYWALASTLPLPQLLDRVERSELRLGLAQLPLVQLGAQGGEFRGALAALQQQAGLWVDRERPIEISGGRLFHARLPLPATVAHGAYHVQVMLVRDRRVVARQELRLDVVRSGTAAQIADIARGQPVIYGLVCILLAALAGWLGSVIFRRN</sequence>
<dbReference type="EMBL" id="JAAVNE010000029">
    <property type="protein sequence ID" value="NKC32629.1"/>
    <property type="molecule type" value="Genomic_DNA"/>
</dbReference>
<dbReference type="InterPro" id="IPR019088">
    <property type="entry name" value="CHP02186-rel_TM"/>
</dbReference>
<dbReference type="RefSeq" id="WP_168032937.1">
    <property type="nucleotide sequence ID" value="NZ_JAAVNE010000029.1"/>
</dbReference>
<keyword evidence="2" id="KW-0732">Signal</keyword>
<accession>A0ABX1E614</accession>
<dbReference type="Pfam" id="PF09608">
    <property type="entry name" value="Alph_Pro_TM"/>
    <property type="match status" value="1"/>
</dbReference>
<name>A0ABX1E614_9PROT</name>
<evidence type="ECO:0000313" key="4">
    <source>
        <dbReference type="Proteomes" id="UP000787635"/>
    </source>
</evidence>
<comment type="caution">
    <text evidence="3">The sequence shown here is derived from an EMBL/GenBank/DDBJ whole genome shotgun (WGS) entry which is preliminary data.</text>
</comment>
<organism evidence="3 4">
    <name type="scientific">Falsiroseomonas selenitidurans</name>
    <dbReference type="NCBI Taxonomy" id="2716335"/>
    <lineage>
        <taxon>Bacteria</taxon>
        <taxon>Pseudomonadati</taxon>
        <taxon>Pseudomonadota</taxon>
        <taxon>Alphaproteobacteria</taxon>
        <taxon>Acetobacterales</taxon>
        <taxon>Roseomonadaceae</taxon>
        <taxon>Falsiroseomonas</taxon>
    </lineage>
</organism>
<evidence type="ECO:0000313" key="3">
    <source>
        <dbReference type="EMBL" id="NKC32629.1"/>
    </source>
</evidence>
<reference evidence="3 4" key="1">
    <citation type="submission" date="2020-03" db="EMBL/GenBank/DDBJ databases">
        <title>Roseomonas selenitidurans sp. nov. isolated from urban soil.</title>
        <authorList>
            <person name="Liu H."/>
        </authorList>
    </citation>
    <scope>NUCLEOTIDE SEQUENCE [LARGE SCALE GENOMIC DNA]</scope>
    <source>
        <strain evidence="3 4">BU-1</strain>
    </source>
</reference>
<feature type="transmembrane region" description="Helical" evidence="1">
    <location>
        <begin position="233"/>
        <end position="254"/>
    </location>
</feature>
<keyword evidence="1" id="KW-0472">Membrane</keyword>
<feature type="chain" id="PRO_5045342580" description="Transmembrane protein" evidence="2">
    <location>
        <begin position="21"/>
        <end position="257"/>
    </location>
</feature>
<keyword evidence="1" id="KW-0812">Transmembrane</keyword>
<dbReference type="Proteomes" id="UP000787635">
    <property type="component" value="Unassembled WGS sequence"/>
</dbReference>
<evidence type="ECO:0008006" key="5">
    <source>
        <dbReference type="Google" id="ProtNLM"/>
    </source>
</evidence>
<feature type="signal peptide" evidence="2">
    <location>
        <begin position="1"/>
        <end position="20"/>
    </location>
</feature>
<proteinExistence type="predicted"/>
<keyword evidence="1" id="KW-1133">Transmembrane helix</keyword>
<protein>
    <recommendedName>
        <fullName evidence="5">Transmembrane protein</fullName>
    </recommendedName>
</protein>
<evidence type="ECO:0000256" key="2">
    <source>
        <dbReference type="SAM" id="SignalP"/>
    </source>
</evidence>